<dbReference type="InterPro" id="IPR004013">
    <property type="entry name" value="PHP_dom"/>
</dbReference>
<evidence type="ECO:0000256" key="3">
    <source>
        <dbReference type="ARBA" id="ARBA00012417"/>
    </source>
</evidence>
<sequence length="1153" mass="128743">MAFVHLHVHTEYSLLDGACRIGRMMERVKELGQEAVAITDHGVMYGVIDFYRAAKKAGIKPIIGCEVYVAPRSRHDKVHGTDREAYHLILLCMNETGYQNLSYMVSQGFLDGFYGKPRVDMELLRAHSEGLICLSACVAGQVPQLLLHDDYEAAKAKALEFAAIFPGRYYLELQDHGLDVQTRVNQGILRLAKETGLPLVATNDAHYLRREESELQDVLMCIQMQKTVEDQDRMRFETEEFYLKSEEEMASLFPNVPEALENTVRIAEQCNLEFTFGNYHLPEFKLPPGETNVGYFRKLCLQGFAKRYPNPTEQHTKQLEYEMQMIEKMGYVDYFLIVADFVDFAKRSGIPVGPGRGSAAGAIVSYCLFITDLDPMQYGLVFERFLNPERVSMPDIDMDFCQARRGEVIDYVMEKYGSDHVAQIVTFGTMAARAAIRDVGRAMNFTYAETDAVAKLVPTTLHITIEEALKVSPQLKAMYDADERIRRLIDMAQALEGMPRNTSTHAAGVVITKLPVYDYVPLARNDDTIVTQFTMTTLEELGLLKMDFLGLRNLTVIDDAQKLIRLREPDFAIEKVADGDKLTYAMLAEGKTAGVFQMESAGITGVCVGMKPESIEDLTAIVALYRPGPMDSIPKFIRSKQNPKTITYRHPKLVSILSVTYGCIVYQEQVIEIFRQLGGYTLGQADNMRRAISKKKQAFILEERKAFVYGDAERGIPGAIANGVEEKIAQEIYDEILDFANYAFNKAHAVCYALISYQTAYLKAHYPREYMAALMTSVLDSSTKISGYIAECKNLDISVLPPDINESYDNFTVVDGGIRFGLAAVKNIGRGFIRQVVKERQSGGPFRSLEDLCSRLYGADLNKRALENLIKCGALDSLGLYRSQMLAMHEMVLDAVTAAKRKNLDGQMGMFDLGGSQEDALPSVPVPKIPEMSPQERMSYEKETTGLYLTGHPMDEYRARLRGASVVALGSIMESFADNTGAFQDEQQVVVAGVVQTVKMKTTRNNSMMAYVTLEDDTASMELLVFSNALSEFGGFLAENAAVVVWGKLSVRDEKEPQMILNRALPIDDYQPGPVPAPAAPTPAAGKLYVRLDSETAPVYRKVRAVLQMFPGTMPVVLYFADTKQRLAGTCLPDPDLFRELQELLGGENVVIK</sequence>
<reference evidence="12" key="1">
    <citation type="submission" date="2020-10" db="EMBL/GenBank/DDBJ databases">
        <authorList>
            <person name="Gilroy R."/>
        </authorList>
    </citation>
    <scope>NUCLEOTIDE SEQUENCE</scope>
    <source>
        <strain evidence="12">ChiBcec16-1751</strain>
    </source>
</reference>
<keyword evidence="7" id="KW-0235">DNA replication</keyword>
<dbReference type="GO" id="GO:0005737">
    <property type="term" value="C:cytoplasm"/>
    <property type="evidence" value="ECO:0007669"/>
    <property type="project" value="UniProtKB-SubCell"/>
</dbReference>
<comment type="subcellular location">
    <subcellularLocation>
        <location evidence="1">Cytoplasm</location>
    </subcellularLocation>
</comment>
<evidence type="ECO:0000256" key="6">
    <source>
        <dbReference type="ARBA" id="ARBA00022695"/>
    </source>
</evidence>
<evidence type="ECO:0000256" key="10">
    <source>
        <dbReference type="ARBA" id="ARBA00049244"/>
    </source>
</evidence>
<feature type="domain" description="Polymerase/histidinol phosphatase N-terminal" evidence="11">
    <location>
        <begin position="4"/>
        <end position="71"/>
    </location>
</feature>
<keyword evidence="6 12" id="KW-0548">Nucleotidyltransferase</keyword>
<evidence type="ECO:0000256" key="8">
    <source>
        <dbReference type="ARBA" id="ARBA00022932"/>
    </source>
</evidence>
<dbReference type="InterPro" id="IPR016195">
    <property type="entry name" value="Pol/histidinol_Pase-like"/>
</dbReference>
<evidence type="ECO:0000313" key="12">
    <source>
        <dbReference type="EMBL" id="HIS64339.1"/>
    </source>
</evidence>
<gene>
    <name evidence="12" type="ORF">IAA83_03075</name>
</gene>
<proteinExistence type="inferred from homology"/>
<keyword evidence="8" id="KW-0239">DNA-directed DNA polymerase</keyword>
<dbReference type="NCBIfam" id="NF004226">
    <property type="entry name" value="PRK05673.1"/>
    <property type="match status" value="1"/>
</dbReference>
<keyword evidence="5 12" id="KW-0808">Transferase</keyword>
<dbReference type="Proteomes" id="UP000886741">
    <property type="component" value="Unassembled WGS sequence"/>
</dbReference>
<dbReference type="InterPro" id="IPR029460">
    <property type="entry name" value="DNAPol_HHH"/>
</dbReference>
<dbReference type="Pfam" id="PF02811">
    <property type="entry name" value="PHP"/>
    <property type="match status" value="1"/>
</dbReference>
<evidence type="ECO:0000259" key="11">
    <source>
        <dbReference type="SMART" id="SM00481"/>
    </source>
</evidence>
<dbReference type="Pfam" id="PF07733">
    <property type="entry name" value="DNA_pol3_alpha"/>
    <property type="match status" value="1"/>
</dbReference>
<dbReference type="SMART" id="SM00481">
    <property type="entry name" value="POLIIIAc"/>
    <property type="match status" value="1"/>
</dbReference>
<dbReference type="Gene3D" id="3.20.20.140">
    <property type="entry name" value="Metal-dependent hydrolases"/>
    <property type="match status" value="1"/>
</dbReference>
<dbReference type="InterPro" id="IPR040982">
    <property type="entry name" value="DNA_pol3_finger"/>
</dbReference>
<organism evidence="12 13">
    <name type="scientific">Candidatus Avoscillospira avistercoris</name>
    <dbReference type="NCBI Taxonomy" id="2840707"/>
    <lineage>
        <taxon>Bacteria</taxon>
        <taxon>Bacillati</taxon>
        <taxon>Bacillota</taxon>
        <taxon>Clostridia</taxon>
        <taxon>Eubacteriales</taxon>
        <taxon>Oscillospiraceae</taxon>
        <taxon>Oscillospiraceae incertae sedis</taxon>
        <taxon>Candidatus Avoscillospira</taxon>
    </lineage>
</organism>
<dbReference type="Gene3D" id="1.10.10.1600">
    <property type="entry name" value="Bacterial DNA polymerase III alpha subunit, thumb domain"/>
    <property type="match status" value="1"/>
</dbReference>
<dbReference type="PANTHER" id="PTHR32294:SF0">
    <property type="entry name" value="DNA POLYMERASE III SUBUNIT ALPHA"/>
    <property type="match status" value="1"/>
</dbReference>
<dbReference type="InterPro" id="IPR003141">
    <property type="entry name" value="Pol/His_phosphatase_N"/>
</dbReference>
<dbReference type="NCBIfam" id="TIGR00594">
    <property type="entry name" value="polc"/>
    <property type="match status" value="1"/>
</dbReference>
<evidence type="ECO:0000256" key="1">
    <source>
        <dbReference type="ARBA" id="ARBA00004496"/>
    </source>
</evidence>
<dbReference type="AlphaFoldDB" id="A0A9D1F8R7"/>
<dbReference type="Pfam" id="PF01336">
    <property type="entry name" value="tRNA_anti-codon"/>
    <property type="match status" value="1"/>
</dbReference>
<comment type="function">
    <text evidence="9">DNA polymerase III is a complex, multichain enzyme responsible for most of the replicative synthesis in bacteria. This DNA polymerase also exhibits 3' to 5' exonuclease activity. The alpha chain is the DNA polymerase.</text>
</comment>
<reference evidence="12" key="2">
    <citation type="journal article" date="2021" name="PeerJ">
        <title>Extensive microbial diversity within the chicken gut microbiome revealed by metagenomics and culture.</title>
        <authorList>
            <person name="Gilroy R."/>
            <person name="Ravi A."/>
            <person name="Getino M."/>
            <person name="Pursley I."/>
            <person name="Horton D.L."/>
            <person name="Alikhan N.F."/>
            <person name="Baker D."/>
            <person name="Gharbi K."/>
            <person name="Hall N."/>
            <person name="Watson M."/>
            <person name="Adriaenssens E.M."/>
            <person name="Foster-Nyarko E."/>
            <person name="Jarju S."/>
            <person name="Secka A."/>
            <person name="Antonio M."/>
            <person name="Oren A."/>
            <person name="Chaudhuri R.R."/>
            <person name="La Ragione R."/>
            <person name="Hildebrand F."/>
            <person name="Pallen M.J."/>
        </authorList>
    </citation>
    <scope>NUCLEOTIDE SEQUENCE</scope>
    <source>
        <strain evidence="12">ChiBcec16-1751</strain>
    </source>
</reference>
<dbReference type="CDD" id="cd04485">
    <property type="entry name" value="DnaE_OBF"/>
    <property type="match status" value="1"/>
</dbReference>
<dbReference type="SUPFAM" id="SSF89550">
    <property type="entry name" value="PHP domain-like"/>
    <property type="match status" value="1"/>
</dbReference>
<dbReference type="Gene3D" id="1.10.150.870">
    <property type="match status" value="1"/>
</dbReference>
<protein>
    <recommendedName>
        <fullName evidence="4">DNA polymerase III subunit alpha</fullName>
        <ecNumber evidence="3">2.7.7.7</ecNumber>
    </recommendedName>
</protein>
<dbReference type="InterPro" id="IPR041931">
    <property type="entry name" value="DNA_pol3_alpha_thumb_dom"/>
</dbReference>
<dbReference type="EC" id="2.7.7.7" evidence="3"/>
<dbReference type="GO" id="GO:0008408">
    <property type="term" value="F:3'-5' exonuclease activity"/>
    <property type="evidence" value="ECO:0007669"/>
    <property type="project" value="InterPro"/>
</dbReference>
<comment type="catalytic activity">
    <reaction evidence="10">
        <text>DNA(n) + a 2'-deoxyribonucleoside 5'-triphosphate = DNA(n+1) + diphosphate</text>
        <dbReference type="Rhea" id="RHEA:22508"/>
        <dbReference type="Rhea" id="RHEA-COMP:17339"/>
        <dbReference type="Rhea" id="RHEA-COMP:17340"/>
        <dbReference type="ChEBI" id="CHEBI:33019"/>
        <dbReference type="ChEBI" id="CHEBI:61560"/>
        <dbReference type="ChEBI" id="CHEBI:173112"/>
        <dbReference type="EC" id="2.7.7.7"/>
    </reaction>
</comment>
<accession>A0A9D1F8R7</accession>
<dbReference type="GO" id="GO:0006260">
    <property type="term" value="P:DNA replication"/>
    <property type="evidence" value="ECO:0007669"/>
    <property type="project" value="UniProtKB-KW"/>
</dbReference>
<evidence type="ECO:0000256" key="4">
    <source>
        <dbReference type="ARBA" id="ARBA00019114"/>
    </source>
</evidence>
<evidence type="ECO:0000313" key="13">
    <source>
        <dbReference type="Proteomes" id="UP000886741"/>
    </source>
</evidence>
<dbReference type="InterPro" id="IPR011708">
    <property type="entry name" value="DNA_pol3_alpha_NTPase_dom"/>
</dbReference>
<dbReference type="GO" id="GO:0003676">
    <property type="term" value="F:nucleic acid binding"/>
    <property type="evidence" value="ECO:0007669"/>
    <property type="project" value="InterPro"/>
</dbReference>
<evidence type="ECO:0000256" key="9">
    <source>
        <dbReference type="ARBA" id="ARBA00025611"/>
    </source>
</evidence>
<dbReference type="CDD" id="cd12113">
    <property type="entry name" value="PHP_PolIIIA_DnaE3"/>
    <property type="match status" value="1"/>
</dbReference>
<dbReference type="Pfam" id="PF17657">
    <property type="entry name" value="DNA_pol3_finger"/>
    <property type="match status" value="1"/>
</dbReference>
<comment type="caution">
    <text evidence="12">The sequence shown here is derived from an EMBL/GenBank/DDBJ whole genome shotgun (WGS) entry which is preliminary data.</text>
</comment>
<dbReference type="InterPro" id="IPR004365">
    <property type="entry name" value="NA-bd_OB_tRNA"/>
</dbReference>
<evidence type="ECO:0000256" key="2">
    <source>
        <dbReference type="ARBA" id="ARBA00009496"/>
    </source>
</evidence>
<name>A0A9D1F8R7_9FIRM</name>
<dbReference type="PANTHER" id="PTHR32294">
    <property type="entry name" value="DNA POLYMERASE III SUBUNIT ALPHA"/>
    <property type="match status" value="1"/>
</dbReference>
<evidence type="ECO:0000256" key="5">
    <source>
        <dbReference type="ARBA" id="ARBA00022679"/>
    </source>
</evidence>
<comment type="similarity">
    <text evidence="2">Belongs to the DNA polymerase type-C family. DnaE subfamily.</text>
</comment>
<evidence type="ECO:0000256" key="7">
    <source>
        <dbReference type="ARBA" id="ARBA00022705"/>
    </source>
</evidence>
<dbReference type="NCBIfam" id="NF005298">
    <property type="entry name" value="PRK06826.1"/>
    <property type="match status" value="1"/>
</dbReference>
<dbReference type="InterPro" id="IPR004805">
    <property type="entry name" value="DnaE2/DnaE/PolC"/>
</dbReference>
<dbReference type="GO" id="GO:0003887">
    <property type="term" value="F:DNA-directed DNA polymerase activity"/>
    <property type="evidence" value="ECO:0007669"/>
    <property type="project" value="UniProtKB-KW"/>
</dbReference>
<dbReference type="Pfam" id="PF14579">
    <property type="entry name" value="HHH_6"/>
    <property type="match status" value="1"/>
</dbReference>
<dbReference type="EMBL" id="DVJJ01000051">
    <property type="protein sequence ID" value="HIS64339.1"/>
    <property type="molecule type" value="Genomic_DNA"/>
</dbReference>